<dbReference type="EMBL" id="CP032612">
    <property type="protein sequence ID" value="AYF85117.1"/>
    <property type="molecule type" value="Genomic_DNA"/>
</dbReference>
<dbReference type="SUPFAM" id="SSF47413">
    <property type="entry name" value="lambda repressor-like DNA-binding domains"/>
    <property type="match status" value="1"/>
</dbReference>
<evidence type="ECO:0000313" key="2">
    <source>
        <dbReference type="EMBL" id="AYF85117.1"/>
    </source>
</evidence>
<dbReference type="AlphaFoldDB" id="A0A9W3VGE9"/>
<evidence type="ECO:0000256" key="1">
    <source>
        <dbReference type="ARBA" id="ARBA00023125"/>
    </source>
</evidence>
<dbReference type="Pfam" id="PF01381">
    <property type="entry name" value="HTH_3"/>
    <property type="match status" value="1"/>
</dbReference>
<dbReference type="PANTHER" id="PTHR46558:SF11">
    <property type="entry name" value="HTH-TYPE TRANSCRIPTIONAL REGULATOR XRE"/>
    <property type="match status" value="1"/>
</dbReference>
<organism evidence="2 3">
    <name type="scientific">Bacillus thuringiensis</name>
    <dbReference type="NCBI Taxonomy" id="1428"/>
    <lineage>
        <taxon>Bacteria</taxon>
        <taxon>Bacillati</taxon>
        <taxon>Bacillota</taxon>
        <taxon>Bacilli</taxon>
        <taxon>Bacillales</taxon>
        <taxon>Bacillaceae</taxon>
        <taxon>Bacillus</taxon>
        <taxon>Bacillus cereus group</taxon>
    </lineage>
</organism>
<accession>A0A9W3VGE9</accession>
<keyword evidence="1" id="KW-0238">DNA-binding</keyword>
<proteinExistence type="predicted"/>
<dbReference type="Gene3D" id="1.10.260.40">
    <property type="entry name" value="lambda repressor-like DNA-binding domains"/>
    <property type="match status" value="1"/>
</dbReference>
<dbReference type="PROSITE" id="PS50943">
    <property type="entry name" value="HTH_CROC1"/>
    <property type="match status" value="1"/>
</dbReference>
<keyword evidence="2" id="KW-0614">Plasmid</keyword>
<dbReference type="Proteomes" id="UP000269847">
    <property type="component" value="Plasmid p.4"/>
</dbReference>
<name>A0A9W3VGE9_BACTU</name>
<dbReference type="SMART" id="SM00530">
    <property type="entry name" value="HTH_XRE"/>
    <property type="match status" value="1"/>
</dbReference>
<gene>
    <name evidence="2" type="ORF">D7J84_29340</name>
</gene>
<protein>
    <submittedName>
        <fullName evidence="2">XRE family transcriptional regulator</fullName>
    </submittedName>
</protein>
<reference evidence="2 3" key="1">
    <citation type="submission" date="2018-09" db="EMBL/GenBank/DDBJ databases">
        <title>Complete genome of Bacillus thuringiensis strain QZL38.</title>
        <authorList>
            <person name="Song F."/>
        </authorList>
    </citation>
    <scope>NUCLEOTIDE SEQUENCE [LARGE SCALE GENOMIC DNA]</scope>
    <source>
        <strain evidence="2 3">QZL38</strain>
        <plasmid evidence="2 3">p.4</plasmid>
    </source>
</reference>
<dbReference type="CDD" id="cd00093">
    <property type="entry name" value="HTH_XRE"/>
    <property type="match status" value="1"/>
</dbReference>
<dbReference type="InterPro" id="IPR001387">
    <property type="entry name" value="Cro/C1-type_HTH"/>
</dbReference>
<dbReference type="RefSeq" id="WP_061885246.1">
    <property type="nucleotide sequence ID" value="NZ_CP014285.1"/>
</dbReference>
<dbReference type="GO" id="GO:0003677">
    <property type="term" value="F:DNA binding"/>
    <property type="evidence" value="ECO:0007669"/>
    <property type="project" value="UniProtKB-KW"/>
</dbReference>
<geneLocation type="plasmid" evidence="2 3">
    <name>p.4</name>
</geneLocation>
<sequence>MILFGQTLKHLRKSRDLTQTQLADRLNLSQSQIKNWETDRFQPDLETLISIASFFNVSLDVLVGYSNEFQDEPIQKVISETQATYGALDEAQKERFCNQVLLFVQMIRDNQETF</sequence>
<evidence type="ECO:0000313" key="3">
    <source>
        <dbReference type="Proteomes" id="UP000269847"/>
    </source>
</evidence>
<dbReference type="InterPro" id="IPR010982">
    <property type="entry name" value="Lambda_DNA-bd_dom_sf"/>
</dbReference>
<dbReference type="PANTHER" id="PTHR46558">
    <property type="entry name" value="TRACRIPTIONAL REGULATORY PROTEIN-RELATED-RELATED"/>
    <property type="match status" value="1"/>
</dbReference>